<sequence>MNHEIKKAIWRSMLDADMSARYWKYLLHRYVERDRWLKILLAVMTSGTVAVWGLWEDMRLLWQALSFISAALAISLPYLDYSRKIDDMSALAGGWGELMLDCEDLWHRIKNHSNPQALEDDYDKIRGTKAMLLKIEAELPDDEALLKKCQSKVKKARGLD</sequence>
<keyword evidence="1" id="KW-0812">Transmembrane</keyword>
<evidence type="ECO:0008006" key="3">
    <source>
        <dbReference type="Google" id="ProtNLM"/>
    </source>
</evidence>
<organism evidence="2">
    <name type="scientific">Candidatus Kentrum sp. DK</name>
    <dbReference type="NCBI Taxonomy" id="2126562"/>
    <lineage>
        <taxon>Bacteria</taxon>
        <taxon>Pseudomonadati</taxon>
        <taxon>Pseudomonadota</taxon>
        <taxon>Gammaproteobacteria</taxon>
        <taxon>Candidatus Kentrum</taxon>
    </lineage>
</organism>
<gene>
    <name evidence="2" type="ORF">BECKDK2373B_GA0170837_100858</name>
</gene>
<evidence type="ECO:0000256" key="1">
    <source>
        <dbReference type="SAM" id="Phobius"/>
    </source>
</evidence>
<feature type="transmembrane region" description="Helical" evidence="1">
    <location>
        <begin position="36"/>
        <end position="55"/>
    </location>
</feature>
<protein>
    <recommendedName>
        <fullName evidence="3">SMODS and SLOG-associating 2TM effector domain-containing protein</fullName>
    </recommendedName>
</protein>
<reference evidence="2" key="1">
    <citation type="submission" date="2019-02" db="EMBL/GenBank/DDBJ databases">
        <authorList>
            <person name="Gruber-Vodicka R. H."/>
            <person name="Seah K. B. B."/>
        </authorList>
    </citation>
    <scope>NUCLEOTIDE SEQUENCE</scope>
    <source>
        <strain evidence="2">BECK_DK47</strain>
    </source>
</reference>
<keyword evidence="1" id="KW-0472">Membrane</keyword>
<keyword evidence="1" id="KW-1133">Transmembrane helix</keyword>
<dbReference type="AlphaFoldDB" id="A0A450RZY8"/>
<accession>A0A450RZY8</accession>
<name>A0A450RZY8_9GAMM</name>
<dbReference type="EMBL" id="CAADEX010000008">
    <property type="protein sequence ID" value="VFJ44934.1"/>
    <property type="molecule type" value="Genomic_DNA"/>
</dbReference>
<evidence type="ECO:0000313" key="2">
    <source>
        <dbReference type="EMBL" id="VFJ44934.1"/>
    </source>
</evidence>
<proteinExistence type="predicted"/>
<feature type="transmembrane region" description="Helical" evidence="1">
    <location>
        <begin position="61"/>
        <end position="79"/>
    </location>
</feature>